<dbReference type="AlphaFoldDB" id="A0ABD2PTP5"/>
<dbReference type="Proteomes" id="UP001626550">
    <property type="component" value="Unassembled WGS sequence"/>
</dbReference>
<proteinExistence type="predicted"/>
<keyword evidence="2" id="KW-1185">Reference proteome</keyword>
<sequence>MQGVSAKLKRSTAGVEVEILEISQKFLDCILSVYRGSGTHRMSERIRRCIRTIYEAAFYSPSLRVELFKQVTVFMLSNHCFTLHTILASLVGSLVNMNDSVVRECFDFLYGRFKRTLKELKKSGEIIYENEPDWQLNAQLQLFVALLRTTSSDQLVEEEFATKILAPLLDDFHWLLFEVALNRDNASSKLTAALTVVLGKSLIDNLLSPCPNHDYFDPYNMKTYHDKDWTILQTLDEIRQSREGYTGPMFIEGSERKHKLAMQLIERFIFPMLDLFEECLVCNFHKLDAVPHDKENAVKNYLQSVVHAVTSSAILCLAPNAVWDGQTVTEAMDAYCAERDNFVTYACYEDQQLFDSLCKAGSKSSFQPPSEQYLTIMQKYFSHSFIFLKRRSLRQLDRQISIWPYL</sequence>
<reference evidence="1 2" key="1">
    <citation type="submission" date="2024-11" db="EMBL/GenBank/DDBJ databases">
        <title>Adaptive evolution of stress response genes in parasites aligns with host niche diversity.</title>
        <authorList>
            <person name="Hahn C."/>
            <person name="Resl P."/>
        </authorList>
    </citation>
    <scope>NUCLEOTIDE SEQUENCE [LARGE SCALE GENOMIC DNA]</scope>
    <source>
        <strain evidence="1">EGGRZ-B1_66</strain>
        <tissue evidence="1">Body</tissue>
    </source>
</reference>
<feature type="non-terminal residue" evidence="1">
    <location>
        <position position="406"/>
    </location>
</feature>
<protein>
    <submittedName>
        <fullName evidence="1">Uncharacterized protein</fullName>
    </submittedName>
</protein>
<accession>A0ABD2PTP5</accession>
<name>A0ABD2PTP5_9PLAT</name>
<dbReference type="EMBL" id="JBJKFK010003086">
    <property type="protein sequence ID" value="KAL3310282.1"/>
    <property type="molecule type" value="Genomic_DNA"/>
</dbReference>
<evidence type="ECO:0000313" key="2">
    <source>
        <dbReference type="Proteomes" id="UP001626550"/>
    </source>
</evidence>
<evidence type="ECO:0000313" key="1">
    <source>
        <dbReference type="EMBL" id="KAL3310282.1"/>
    </source>
</evidence>
<comment type="caution">
    <text evidence="1">The sequence shown here is derived from an EMBL/GenBank/DDBJ whole genome shotgun (WGS) entry which is preliminary data.</text>
</comment>
<gene>
    <name evidence="1" type="ORF">Ciccas_011152</name>
</gene>
<organism evidence="1 2">
    <name type="scientific">Cichlidogyrus casuarinus</name>
    <dbReference type="NCBI Taxonomy" id="1844966"/>
    <lineage>
        <taxon>Eukaryota</taxon>
        <taxon>Metazoa</taxon>
        <taxon>Spiralia</taxon>
        <taxon>Lophotrochozoa</taxon>
        <taxon>Platyhelminthes</taxon>
        <taxon>Monogenea</taxon>
        <taxon>Monopisthocotylea</taxon>
        <taxon>Dactylogyridea</taxon>
        <taxon>Ancyrocephalidae</taxon>
        <taxon>Cichlidogyrus</taxon>
    </lineage>
</organism>